<gene>
    <name evidence="5" type="ORF">GCM10007363_05070</name>
</gene>
<sequence>MHAKRLSRYGGLTPMQLLILQVLAAEPKLTASTLSRRVSLSAATLSGMLDRLEEQGLLGRERDPADRRRQWLSLSDTGLQLLQQAPPLLPPTFRLAFAALPEWQQHALTAALLQAAELCGEADS</sequence>
<dbReference type="InterPro" id="IPR036388">
    <property type="entry name" value="WH-like_DNA-bd_sf"/>
</dbReference>
<organism evidence="5 6">
    <name type="scientific">Pseudomonas fluvialis</name>
    <dbReference type="NCBI Taxonomy" id="1793966"/>
    <lineage>
        <taxon>Bacteria</taxon>
        <taxon>Pseudomonadati</taxon>
        <taxon>Pseudomonadota</taxon>
        <taxon>Gammaproteobacteria</taxon>
        <taxon>Pseudomonadales</taxon>
        <taxon>Pseudomonadaceae</taxon>
        <taxon>Pseudomonas</taxon>
    </lineage>
</organism>
<comment type="caution">
    <text evidence="5">The sequence shown here is derived from an EMBL/GenBank/DDBJ whole genome shotgun (WGS) entry which is preliminary data.</text>
</comment>
<protein>
    <submittedName>
        <fullName evidence="5">Transcriptional regulator</fullName>
    </submittedName>
</protein>
<proteinExistence type="predicted"/>
<evidence type="ECO:0000256" key="2">
    <source>
        <dbReference type="ARBA" id="ARBA00023125"/>
    </source>
</evidence>
<dbReference type="InterPro" id="IPR023187">
    <property type="entry name" value="Tscrpt_reg_MarR-type_CS"/>
</dbReference>
<reference evidence="6" key="1">
    <citation type="journal article" date="2019" name="Int. J. Syst. Evol. Microbiol.">
        <title>The Global Catalogue of Microorganisms (GCM) 10K type strain sequencing project: providing services to taxonomists for standard genome sequencing and annotation.</title>
        <authorList>
            <consortium name="The Broad Institute Genomics Platform"/>
            <consortium name="The Broad Institute Genome Sequencing Center for Infectious Disease"/>
            <person name="Wu L."/>
            <person name="Ma J."/>
        </authorList>
    </citation>
    <scope>NUCLEOTIDE SEQUENCE [LARGE SCALE GENOMIC DNA]</scope>
    <source>
        <strain evidence="6">CCM 8778</strain>
    </source>
</reference>
<keyword evidence="3" id="KW-0804">Transcription</keyword>
<dbReference type="PANTHER" id="PTHR33164">
    <property type="entry name" value="TRANSCRIPTIONAL REGULATOR, MARR FAMILY"/>
    <property type="match status" value="1"/>
</dbReference>
<accession>A0ABQ2AC78</accession>
<feature type="domain" description="HTH marR-type" evidence="4">
    <location>
        <begin position="1"/>
        <end position="117"/>
    </location>
</feature>
<dbReference type="EMBL" id="BMDE01000001">
    <property type="protein sequence ID" value="GGH89585.1"/>
    <property type="molecule type" value="Genomic_DNA"/>
</dbReference>
<dbReference type="PRINTS" id="PR00598">
    <property type="entry name" value="HTHMARR"/>
</dbReference>
<dbReference type="Gene3D" id="1.10.10.10">
    <property type="entry name" value="Winged helix-like DNA-binding domain superfamily/Winged helix DNA-binding domain"/>
    <property type="match status" value="1"/>
</dbReference>
<evidence type="ECO:0000313" key="5">
    <source>
        <dbReference type="EMBL" id="GGH89585.1"/>
    </source>
</evidence>
<dbReference type="SMART" id="SM00347">
    <property type="entry name" value="HTH_MARR"/>
    <property type="match status" value="1"/>
</dbReference>
<evidence type="ECO:0000259" key="4">
    <source>
        <dbReference type="PROSITE" id="PS50995"/>
    </source>
</evidence>
<evidence type="ECO:0000256" key="1">
    <source>
        <dbReference type="ARBA" id="ARBA00023015"/>
    </source>
</evidence>
<dbReference type="InterPro" id="IPR036390">
    <property type="entry name" value="WH_DNA-bd_sf"/>
</dbReference>
<evidence type="ECO:0000256" key="3">
    <source>
        <dbReference type="ARBA" id="ARBA00023163"/>
    </source>
</evidence>
<keyword evidence="2" id="KW-0238">DNA-binding</keyword>
<dbReference type="Pfam" id="PF12802">
    <property type="entry name" value="MarR_2"/>
    <property type="match status" value="1"/>
</dbReference>
<dbReference type="InterPro" id="IPR039422">
    <property type="entry name" value="MarR/SlyA-like"/>
</dbReference>
<keyword evidence="1" id="KW-0805">Transcription regulation</keyword>
<name>A0ABQ2AC78_9PSED</name>
<dbReference type="PROSITE" id="PS50995">
    <property type="entry name" value="HTH_MARR_2"/>
    <property type="match status" value="1"/>
</dbReference>
<dbReference type="InterPro" id="IPR000835">
    <property type="entry name" value="HTH_MarR-typ"/>
</dbReference>
<dbReference type="PANTHER" id="PTHR33164:SF89">
    <property type="entry name" value="MARR FAMILY REGULATORY PROTEIN"/>
    <property type="match status" value="1"/>
</dbReference>
<dbReference type="SUPFAM" id="SSF46785">
    <property type="entry name" value="Winged helix' DNA-binding domain"/>
    <property type="match status" value="1"/>
</dbReference>
<dbReference type="PROSITE" id="PS01117">
    <property type="entry name" value="HTH_MARR_1"/>
    <property type="match status" value="1"/>
</dbReference>
<dbReference type="Proteomes" id="UP000655550">
    <property type="component" value="Unassembled WGS sequence"/>
</dbReference>
<evidence type="ECO:0000313" key="6">
    <source>
        <dbReference type="Proteomes" id="UP000655550"/>
    </source>
</evidence>
<keyword evidence="6" id="KW-1185">Reference proteome</keyword>